<feature type="compositionally biased region" description="Basic and acidic residues" evidence="5">
    <location>
        <begin position="463"/>
        <end position="473"/>
    </location>
</feature>
<comment type="subcellular location">
    <subcellularLocation>
        <location evidence="1">Membrane</location>
        <topology evidence="1">Multi-pass membrane protein</topology>
    </subcellularLocation>
</comment>
<feature type="region of interest" description="Disordered" evidence="5">
    <location>
        <begin position="448"/>
        <end position="473"/>
    </location>
</feature>
<dbReference type="Gene3D" id="1.10.287.70">
    <property type="match status" value="1"/>
</dbReference>
<evidence type="ECO:0000256" key="1">
    <source>
        <dbReference type="ARBA" id="ARBA00004141"/>
    </source>
</evidence>
<dbReference type="GO" id="GO:0015271">
    <property type="term" value="F:outward rectifier potassium channel activity"/>
    <property type="evidence" value="ECO:0007669"/>
    <property type="project" value="TreeGrafter"/>
</dbReference>
<comment type="caution">
    <text evidence="7">The sequence shown here is derived from an EMBL/GenBank/DDBJ whole genome shotgun (WGS) entry which is preliminary data.</text>
</comment>
<proteinExistence type="predicted"/>
<keyword evidence="2 6" id="KW-0812">Transmembrane</keyword>
<evidence type="ECO:0000256" key="3">
    <source>
        <dbReference type="ARBA" id="ARBA00022989"/>
    </source>
</evidence>
<reference evidence="7" key="2">
    <citation type="submission" date="2021-08" db="EMBL/GenBank/DDBJ databases">
        <authorList>
            <person name="Eriksson T."/>
        </authorList>
    </citation>
    <scope>NUCLEOTIDE SEQUENCE</scope>
    <source>
        <strain evidence="7">Stoneville</strain>
        <tissue evidence="7">Whole head</tissue>
    </source>
</reference>
<accession>A0A8J6LCB5</accession>
<keyword evidence="4 6" id="KW-0472">Membrane</keyword>
<dbReference type="PANTHER" id="PTHR11003">
    <property type="entry name" value="POTASSIUM CHANNEL, SUBFAMILY K"/>
    <property type="match status" value="1"/>
</dbReference>
<keyword evidence="3 6" id="KW-1133">Transmembrane helix</keyword>
<evidence type="ECO:0000256" key="2">
    <source>
        <dbReference type="ARBA" id="ARBA00022692"/>
    </source>
</evidence>
<evidence type="ECO:0000256" key="6">
    <source>
        <dbReference type="SAM" id="Phobius"/>
    </source>
</evidence>
<dbReference type="GO" id="GO:0022841">
    <property type="term" value="F:potassium ion leak channel activity"/>
    <property type="evidence" value="ECO:0007669"/>
    <property type="project" value="TreeGrafter"/>
</dbReference>
<protein>
    <submittedName>
        <fullName evidence="7">Uncharacterized protein</fullName>
    </submittedName>
</protein>
<evidence type="ECO:0000256" key="4">
    <source>
        <dbReference type="ARBA" id="ARBA00023136"/>
    </source>
</evidence>
<feature type="region of interest" description="Disordered" evidence="5">
    <location>
        <begin position="25"/>
        <end position="67"/>
    </location>
</feature>
<dbReference type="InterPro" id="IPR003280">
    <property type="entry name" value="2pore_dom_K_chnl"/>
</dbReference>
<dbReference type="GO" id="GO:0030322">
    <property type="term" value="P:stabilization of membrane potential"/>
    <property type="evidence" value="ECO:0007669"/>
    <property type="project" value="TreeGrafter"/>
</dbReference>
<keyword evidence="8" id="KW-1185">Reference proteome</keyword>
<dbReference type="PANTHER" id="PTHR11003:SF325">
    <property type="entry name" value="POTASSIUM CHANNEL DOMAIN-CONTAINING PROTEIN"/>
    <property type="match status" value="1"/>
</dbReference>
<evidence type="ECO:0000256" key="5">
    <source>
        <dbReference type="SAM" id="MobiDB-lite"/>
    </source>
</evidence>
<dbReference type="AlphaFoldDB" id="A0A8J6LCB5"/>
<name>A0A8J6LCB5_TENMO</name>
<dbReference type="EMBL" id="JABDTM020024304">
    <property type="protein sequence ID" value="KAH0814418.1"/>
    <property type="molecule type" value="Genomic_DNA"/>
</dbReference>
<evidence type="ECO:0000313" key="8">
    <source>
        <dbReference type="Proteomes" id="UP000719412"/>
    </source>
</evidence>
<feature type="transmembrane region" description="Helical" evidence="6">
    <location>
        <begin position="103"/>
        <end position="125"/>
    </location>
</feature>
<gene>
    <name evidence="7" type="ORF">GEV33_008371</name>
</gene>
<reference evidence="7" key="1">
    <citation type="journal article" date="2020" name="J Insects Food Feed">
        <title>The yellow mealworm (Tenebrio molitor) genome: a resource for the emerging insects as food and feed industry.</title>
        <authorList>
            <person name="Eriksson T."/>
            <person name="Andere A."/>
            <person name="Kelstrup H."/>
            <person name="Emery V."/>
            <person name="Picard C."/>
        </authorList>
    </citation>
    <scope>NUCLEOTIDE SEQUENCE</scope>
    <source>
        <strain evidence="7">Stoneville</strain>
        <tissue evidence="7">Whole head</tissue>
    </source>
</reference>
<organism evidence="7 8">
    <name type="scientific">Tenebrio molitor</name>
    <name type="common">Yellow mealworm beetle</name>
    <dbReference type="NCBI Taxonomy" id="7067"/>
    <lineage>
        <taxon>Eukaryota</taxon>
        <taxon>Metazoa</taxon>
        <taxon>Ecdysozoa</taxon>
        <taxon>Arthropoda</taxon>
        <taxon>Hexapoda</taxon>
        <taxon>Insecta</taxon>
        <taxon>Pterygota</taxon>
        <taxon>Neoptera</taxon>
        <taxon>Endopterygota</taxon>
        <taxon>Coleoptera</taxon>
        <taxon>Polyphaga</taxon>
        <taxon>Cucujiformia</taxon>
        <taxon>Tenebrionidae</taxon>
        <taxon>Tenebrio</taxon>
    </lineage>
</organism>
<dbReference type="SUPFAM" id="SSF81324">
    <property type="entry name" value="Voltage-gated potassium channels"/>
    <property type="match status" value="1"/>
</dbReference>
<evidence type="ECO:0000313" key="7">
    <source>
        <dbReference type="EMBL" id="KAH0814418.1"/>
    </source>
</evidence>
<sequence length="664" mass="73372">MLEIFPTRFVNTVTTRNRYRWPVQSRSDAGASGHLEPAMIRDPRASPTTPSYPGYPPHSPYVRRGSPPGSPAPKKCCFEHREATRETFFCCCYTCSGDRTTSILATLGVCCLVLAYTILGAFVFMTLEGGMQHDTAVAASKLDPKGGSVGTVPTVGELRTETVDRLWSITENLNILYRENWTRLAAEEVLLFQEALFKTLRQADGGRYASGTAYYGQHVHKWSFSSSFLYSLTLITTIGVVLTQEPTTIPVHYNAGKKYLSGTIGPFAYVNWTVTAMEGRRREDATDECPPEGVARRTLDREVEERPHSLGPKCSPYCVQYVYPSRAPFSLSAEAAIRWNMSERAGGGVVILIVEETPAGKTYRRTQITILPLLTRRKRPSAAPGAAPLDVVNYSLNCLPIKLHMLSIGDKSGDRADHERVSAVASSKNSPYENEKWSFATPYDDEAQERSLGGVPSSGSASRRRETIPSLRDDPVSACSSLSRIWVTSGGWRGHVTYAPPKADGRQDTVNSRAGIRFLEEVPVIESGFYWGVKAVPVNLEQSITSKTVILADLQISGGGGGHNYHPFDTATVKCVEIPFRSRYTLRFLTPPKQYLVSRLPREAVEEKGRVFLGDAVKGARDWRMLELRNLSSEGPNRETNKAVVCRVGNLGGWFSLTVISDEF</sequence>
<dbReference type="Proteomes" id="UP000719412">
    <property type="component" value="Unassembled WGS sequence"/>
</dbReference>
<dbReference type="GO" id="GO:0005886">
    <property type="term" value="C:plasma membrane"/>
    <property type="evidence" value="ECO:0007669"/>
    <property type="project" value="TreeGrafter"/>
</dbReference>